<dbReference type="Gene3D" id="2.60.240.20">
    <property type="match status" value="1"/>
</dbReference>
<dbReference type="RefSeq" id="YP_227393.1">
    <property type="nucleotide sequence ID" value="NC_006966.1"/>
</dbReference>
<protein>
    <submittedName>
        <fullName evidence="1">Viral TNFR II-like protein</fullName>
    </submittedName>
</protein>
<keyword evidence="2" id="KW-1185">Reference proteome</keyword>
<dbReference type="EMBL" id="AY689436">
    <property type="protein sequence ID" value="ABI99173.1"/>
    <property type="molecule type" value="Genomic_DNA"/>
</dbReference>
<evidence type="ECO:0000313" key="2">
    <source>
        <dbReference type="Proteomes" id="UP000000866"/>
    </source>
</evidence>
<proteinExistence type="predicted"/>
<dbReference type="GeneID" id="3346356"/>
<accession>Q08FY4</accession>
<dbReference type="Proteomes" id="UP000000866">
    <property type="component" value="Segment"/>
</dbReference>
<organism evidence="1 2">
    <name type="scientific">Deerpox virus (strain Mule deer/United States/W-848-83/1983)</name>
    <name type="common">DPV</name>
    <dbReference type="NCBI Taxonomy" id="305674"/>
    <lineage>
        <taxon>Viruses</taxon>
        <taxon>Varidnaviria</taxon>
        <taxon>Bamfordvirae</taxon>
        <taxon>Nucleocytoviricota</taxon>
        <taxon>Pokkesviricetes</taxon>
        <taxon>Chitovirales</taxon>
        <taxon>Poxviridae</taxon>
        <taxon>Chordopoxvirinae</taxon>
        <taxon>Cervidpoxvirus</taxon>
        <taxon>Cervidpoxvirus muledeerpox</taxon>
        <taxon>Mule deerpox virus</taxon>
    </lineage>
</organism>
<gene>
    <name evidence="1" type="ORF">DpV83gp016</name>
</gene>
<name>Q08FY4_DPV83</name>
<dbReference type="KEGG" id="vg:3346356"/>
<organismHost>
    <name type="scientific">Odocoileus hemionus</name>
    <name type="common">Mule deer</name>
    <name type="synonym">Cervus hemionus</name>
    <dbReference type="NCBI Taxonomy" id="9872"/>
</organismHost>
<reference evidence="1 2" key="1">
    <citation type="journal article" date="2005" name="J. Virol.">
        <title>Genome of deerpox virus.</title>
        <authorList>
            <person name="Afonso C.L."/>
            <person name="Delhon G."/>
            <person name="Tulman E.R."/>
            <person name="Lu Z."/>
            <person name="Zsak A."/>
            <person name="Becerra V.M."/>
            <person name="Zsak L."/>
            <person name="Kutish G.F."/>
            <person name="Rock D.L."/>
        </authorList>
    </citation>
    <scope>NUCLEOTIDE SEQUENCE [LARGE SCALE GENOMIC DNA]</scope>
    <source>
        <strain evidence="2">Mule deer/United States/W-848-83/1983</strain>
    </source>
</reference>
<evidence type="ECO:0000313" key="1">
    <source>
        <dbReference type="EMBL" id="ABI99173.1"/>
    </source>
</evidence>
<sequence length="196" mass="22552">MIKYTLLTSFIFFITCYHVSKVSNEEIQNKFTMFVDLTVYDKNLINDVSCKRYDHDNFYSMYIIDNFNVSITLSDCGDAGFTEGYYTNVRNNTMELGYFTPIIMKYKGLNFDSRCIVRIIITCDGDDNNLVMTPQRFKPKKQKHADHIEKLILYGKCIDGIKADVTYDYGSVRDTSSIIYGTISDISGLLPNTCPK</sequence>